<sequence length="272" mass="30323">MKDRIPYVAGYFYPADERELISLISKFIIKTDEKISAIGCVVPHAGYIYSGKVAGKVYSSIKIPNNVIILGPNHNGLGAPASIYKEGKWLTPLGKVDINNDLSEKILKHSKYLIEDLYAHRYEHSIEVQIPFLQFLNPNISIVPITIVDYRTPILYDLAIAIYKAILETNDPILVIASSDFSHYEPLTIAKEKDFYAIEAILNLDEEEFMNRVREEDISICGSGPIFVTITVSKYLGASKGVLIDYSTSGDITKDYSEVVGYAGIVFLKESG</sequence>
<dbReference type="NCBIfam" id="NF001987">
    <property type="entry name" value="PRK00782.1"/>
    <property type="match status" value="1"/>
</dbReference>
<comment type="caution">
    <text evidence="3">The sequence shown here is derived from an EMBL/GenBank/DDBJ whole genome shotgun (WGS) entry which is preliminary data.</text>
</comment>
<dbReference type="NCBIfam" id="TIGR04336">
    <property type="entry name" value="AmmeMemoSam_B"/>
    <property type="match status" value="1"/>
</dbReference>
<name>A0A7C3RM90_DICTH</name>
<comment type="similarity">
    <text evidence="1 2">Belongs to the MEMO1 family.</text>
</comment>
<dbReference type="EMBL" id="DTIN01000014">
    <property type="protein sequence ID" value="HFX13437.1"/>
    <property type="molecule type" value="Genomic_DNA"/>
</dbReference>
<dbReference type="InterPro" id="IPR002737">
    <property type="entry name" value="MEMO1_fam"/>
</dbReference>
<evidence type="ECO:0000256" key="2">
    <source>
        <dbReference type="HAMAP-Rule" id="MF_00055"/>
    </source>
</evidence>
<protein>
    <recommendedName>
        <fullName evidence="2">MEMO1 family protein ENW00_04645</fullName>
    </recommendedName>
</protein>
<proteinExistence type="inferred from homology"/>
<dbReference type="Gene3D" id="3.40.830.10">
    <property type="entry name" value="LigB-like"/>
    <property type="match status" value="1"/>
</dbReference>
<evidence type="ECO:0000256" key="1">
    <source>
        <dbReference type="ARBA" id="ARBA00006315"/>
    </source>
</evidence>
<dbReference type="CDD" id="cd07361">
    <property type="entry name" value="MEMO_like"/>
    <property type="match status" value="1"/>
</dbReference>
<dbReference type="AlphaFoldDB" id="A0A7C3RM90"/>
<gene>
    <name evidence="3" type="ORF">ENW00_04645</name>
</gene>
<accession>A0A7C3RM90</accession>
<dbReference type="PANTHER" id="PTHR11060">
    <property type="entry name" value="PROTEIN MEMO1"/>
    <property type="match status" value="1"/>
</dbReference>
<reference evidence="3" key="1">
    <citation type="journal article" date="2020" name="mSystems">
        <title>Genome- and Community-Level Interaction Insights into Carbon Utilization and Element Cycling Functions of Hydrothermarchaeota in Hydrothermal Sediment.</title>
        <authorList>
            <person name="Zhou Z."/>
            <person name="Liu Y."/>
            <person name="Xu W."/>
            <person name="Pan J."/>
            <person name="Luo Z.H."/>
            <person name="Li M."/>
        </authorList>
    </citation>
    <scope>NUCLEOTIDE SEQUENCE [LARGE SCALE GENOMIC DNA]</scope>
    <source>
        <strain evidence="3">SpSt-81</strain>
    </source>
</reference>
<evidence type="ECO:0000313" key="3">
    <source>
        <dbReference type="EMBL" id="HFX13437.1"/>
    </source>
</evidence>
<organism evidence="3">
    <name type="scientific">Dictyoglomus thermophilum</name>
    <dbReference type="NCBI Taxonomy" id="14"/>
    <lineage>
        <taxon>Bacteria</taxon>
        <taxon>Pseudomonadati</taxon>
        <taxon>Dictyoglomota</taxon>
        <taxon>Dictyoglomia</taxon>
        <taxon>Dictyoglomales</taxon>
        <taxon>Dictyoglomaceae</taxon>
        <taxon>Dictyoglomus</taxon>
    </lineage>
</organism>
<dbReference type="HAMAP" id="MF_00055">
    <property type="entry name" value="MEMO1"/>
    <property type="match status" value="1"/>
</dbReference>
<dbReference type="PANTHER" id="PTHR11060:SF0">
    <property type="entry name" value="PROTEIN MEMO1"/>
    <property type="match status" value="1"/>
</dbReference>
<dbReference type="Pfam" id="PF01875">
    <property type="entry name" value="Memo"/>
    <property type="match status" value="1"/>
</dbReference>